<gene>
    <name evidence="1" type="ORF">Q4Q35_19820</name>
</gene>
<dbReference type="Pfam" id="PF13289">
    <property type="entry name" value="SIR2_2"/>
    <property type="match status" value="1"/>
</dbReference>
<comment type="caution">
    <text evidence="1">The sequence shown here is derived from an EMBL/GenBank/DDBJ whole genome shotgun (WGS) entry which is preliminary data.</text>
</comment>
<evidence type="ECO:0000313" key="1">
    <source>
        <dbReference type="EMBL" id="MDO5972054.1"/>
    </source>
</evidence>
<dbReference type="Proteomes" id="UP001176883">
    <property type="component" value="Unassembled WGS sequence"/>
</dbReference>
<dbReference type="EMBL" id="JAUOEK010000183">
    <property type="protein sequence ID" value="MDO5972054.1"/>
    <property type="molecule type" value="Genomic_DNA"/>
</dbReference>
<proteinExistence type="predicted"/>
<accession>A0ABT8WGB0</accession>
<protein>
    <submittedName>
        <fullName evidence="1">SIR2 family protein</fullName>
    </submittedName>
</protein>
<reference evidence="1" key="1">
    <citation type="submission" date="2023-07" db="EMBL/GenBank/DDBJ databases">
        <title>Two novel species in the genus Flavivirga.</title>
        <authorList>
            <person name="Kwon K."/>
        </authorList>
    </citation>
    <scope>NUCLEOTIDE SEQUENCE</scope>
    <source>
        <strain evidence="1">KCTC 52353</strain>
    </source>
</reference>
<evidence type="ECO:0000313" key="2">
    <source>
        <dbReference type="Proteomes" id="UP001176883"/>
    </source>
</evidence>
<organism evidence="1 2">
    <name type="scientific">Flavivirga aquimarina</name>
    <dbReference type="NCBI Taxonomy" id="2027862"/>
    <lineage>
        <taxon>Bacteria</taxon>
        <taxon>Pseudomonadati</taxon>
        <taxon>Bacteroidota</taxon>
        <taxon>Flavobacteriia</taxon>
        <taxon>Flavobacteriales</taxon>
        <taxon>Flavobacteriaceae</taxon>
        <taxon>Flavivirga</taxon>
    </lineage>
</organism>
<sequence length="858" mass="100484">MEEADYKKQSISNLKLLAKELAYNYFDASSIDLYPKCDNESNEKKESEYRINEGKISDLKKDVIKDFVEGIEGKSLEINEESRISDSSIKYSRNILVIGAGCSYNAFENIPLADKAIEEIHKRTVVDKSNNLTFFDLLGNGLLEKTEGKKLPNKEDKYQIVDGVIEKYNAEYRKQKLIRKDYTDSGKLDFETSLSLLTNFLPVSKIRALIKDTYDYRYSPTLFYEIVAHLFKHRFIDIIINFNFDELLDQAIEDEIGDGGFDKIISDGDCKPLDQLFLEGRLRQPLYIKPHGTVSHKSTLRFTKDHYHELPLDMREFLEEIFAAVDGDIKKKINLITVGFKMESIEFNEILKKNLPLNSQIFSFYYEKEVGVSKAEKEVDDKYEYNKGIIINLFKDKVSHTPKIYLIGHEFFLKNLNEINLSENNNLNIGLDVTKTSLGNTFHVLFEILSSYFTHKYKPRQIYKHLLIAEIFGNTKFWKNLQVPENMTKEEVLEIPLGKSYYSKDYFTSSKYFKDRVLVEILINLAVNQGKVNLSILMSGLVGNYYSLYYEKHKGDKLTLMKLIERIGLKDNEDSLGYKYLEIPQETKEAKPSEFLNKVITEVITRLVDNDKAECYFSDEFRKHLKDGNTREKVITLFEKIHRANNSKIHSQFRNPIYHMFQKYKITDLVSTDLLNDLHFTVGLQDKRINTICVIADYGYQVSKFLKDIIGKNIDVYLILQEKEGVEKNISILRKLVLESFKSNNQFLVYDKALLWFDERIHIFSLPINDHNYHMTLFLELDTNEPLIKQKDNVIQAIYYYKWGLSKRINPIRMVEKENFEYLLNRFVEHLEKVKQYYGDNKKRLEPLESLINGNLIN</sequence>
<dbReference type="RefSeq" id="WP_303279770.1">
    <property type="nucleotide sequence ID" value="NZ_JAUOEK010000183.1"/>
</dbReference>
<name>A0ABT8WGB0_9FLAO</name>
<keyword evidence="2" id="KW-1185">Reference proteome</keyword>